<accession>A0A0A9FDX0</accession>
<sequence>MPSSSRWIDNYNWIVGEWRRDNIRCIKKPDRGGGELRWSLGQQG</sequence>
<protein>
    <submittedName>
        <fullName evidence="1">Uncharacterized protein</fullName>
    </submittedName>
</protein>
<organism evidence="1">
    <name type="scientific">Arundo donax</name>
    <name type="common">Giant reed</name>
    <name type="synonym">Donax arundinaceus</name>
    <dbReference type="NCBI Taxonomy" id="35708"/>
    <lineage>
        <taxon>Eukaryota</taxon>
        <taxon>Viridiplantae</taxon>
        <taxon>Streptophyta</taxon>
        <taxon>Embryophyta</taxon>
        <taxon>Tracheophyta</taxon>
        <taxon>Spermatophyta</taxon>
        <taxon>Magnoliopsida</taxon>
        <taxon>Liliopsida</taxon>
        <taxon>Poales</taxon>
        <taxon>Poaceae</taxon>
        <taxon>PACMAD clade</taxon>
        <taxon>Arundinoideae</taxon>
        <taxon>Arundineae</taxon>
        <taxon>Arundo</taxon>
    </lineage>
</organism>
<dbReference type="EMBL" id="GBRH01189570">
    <property type="protein sequence ID" value="JAE08326.1"/>
    <property type="molecule type" value="Transcribed_RNA"/>
</dbReference>
<reference evidence="1" key="2">
    <citation type="journal article" date="2015" name="Data Brief">
        <title>Shoot transcriptome of the giant reed, Arundo donax.</title>
        <authorList>
            <person name="Barrero R.A."/>
            <person name="Guerrero F.D."/>
            <person name="Moolhuijzen P."/>
            <person name="Goolsby J.A."/>
            <person name="Tidwell J."/>
            <person name="Bellgard S.E."/>
            <person name="Bellgard M.I."/>
        </authorList>
    </citation>
    <scope>NUCLEOTIDE SEQUENCE</scope>
    <source>
        <tissue evidence="1">Shoot tissue taken approximately 20 cm above the soil surface</tissue>
    </source>
</reference>
<reference evidence="1" key="1">
    <citation type="submission" date="2014-09" db="EMBL/GenBank/DDBJ databases">
        <authorList>
            <person name="Magalhaes I.L.F."/>
            <person name="Oliveira U."/>
            <person name="Santos F.R."/>
            <person name="Vidigal T.H.D.A."/>
            <person name="Brescovit A.D."/>
            <person name="Santos A.J."/>
        </authorList>
    </citation>
    <scope>NUCLEOTIDE SEQUENCE</scope>
    <source>
        <tissue evidence="1">Shoot tissue taken approximately 20 cm above the soil surface</tissue>
    </source>
</reference>
<name>A0A0A9FDX0_ARUDO</name>
<proteinExistence type="predicted"/>
<dbReference type="AlphaFoldDB" id="A0A0A9FDX0"/>
<evidence type="ECO:0000313" key="1">
    <source>
        <dbReference type="EMBL" id="JAE08326.1"/>
    </source>
</evidence>